<accession>A0A3G5AJ39</accession>
<feature type="compositionally biased region" description="Low complexity" evidence="2">
    <location>
        <begin position="12"/>
        <end position="25"/>
    </location>
</feature>
<name>A0A3G5AJ39_9VIRU</name>
<dbReference type="EMBL" id="MK072539">
    <property type="protein sequence ID" value="AYV87186.1"/>
    <property type="molecule type" value="Genomic_DNA"/>
</dbReference>
<protein>
    <submittedName>
        <fullName evidence="3">Uncharacterized protein</fullName>
    </submittedName>
</protein>
<feature type="coiled-coil region" evidence="1">
    <location>
        <begin position="172"/>
        <end position="203"/>
    </location>
</feature>
<sequence>MSFAAPLSRVAPTQNPRPIIQINPPLSDQPRRNLPAGNVAARVNSIRNPSEQSVLITPTPAPRSVIIQPSRRIAQTPVSEPIQTIQPIQSLQQLQPSNQPLRIVPPISRTNGLSSRPLPAAQIEQPYEISNPMYMDTRRLNPMLHQFTDLVHANRTRGRRQGGVDTRLIGGMRRLDEEKKALEQQLQDAKQEVKREADVIAQQIEVKAPGAVKQVVLHPLYTYYSETEIQNKTFPNYAYFMGLSQIMLDAISDIAQHMSQACTNVSDIGQDWREVLSHFESCKSDQTDRLRGILSSSNVASMPQEMIRFLVDPLPRGLQIEDMSYAQSIISNLFLTQELQEETKVLEELGNDYTRASADAVEFNEQDHPEVREGLRAIGSEYRDSGLRLNIIEQIQALVPSLLRSLFTGTPYTPGPITLRQQRAGVNPQYTYDDETY</sequence>
<reference evidence="3" key="1">
    <citation type="submission" date="2018-10" db="EMBL/GenBank/DDBJ databases">
        <title>Hidden diversity of soil giant viruses.</title>
        <authorList>
            <person name="Schulz F."/>
            <person name="Alteio L."/>
            <person name="Goudeau D."/>
            <person name="Ryan E.M."/>
            <person name="Malmstrom R.R."/>
            <person name="Blanchard J."/>
            <person name="Woyke T."/>
        </authorList>
    </citation>
    <scope>NUCLEOTIDE SEQUENCE</scope>
    <source>
        <strain evidence="3">SYV1</strain>
    </source>
</reference>
<feature type="region of interest" description="Disordered" evidence="2">
    <location>
        <begin position="1"/>
        <end position="34"/>
    </location>
</feature>
<gene>
    <name evidence="3" type="ORF">Sylvanvirus33_2</name>
</gene>
<evidence type="ECO:0000313" key="3">
    <source>
        <dbReference type="EMBL" id="AYV87186.1"/>
    </source>
</evidence>
<evidence type="ECO:0000256" key="1">
    <source>
        <dbReference type="SAM" id="Coils"/>
    </source>
</evidence>
<keyword evidence="1" id="KW-0175">Coiled coil</keyword>
<organism evidence="3">
    <name type="scientific">Sylvanvirus sp</name>
    <dbReference type="NCBI Taxonomy" id="2487774"/>
    <lineage>
        <taxon>Viruses</taxon>
    </lineage>
</organism>
<proteinExistence type="predicted"/>
<evidence type="ECO:0000256" key="2">
    <source>
        <dbReference type="SAM" id="MobiDB-lite"/>
    </source>
</evidence>